<name>A0ABW4KZS0_9BURK</name>
<comment type="caution">
    <text evidence="1">The sequence shown here is derived from an EMBL/GenBank/DDBJ whole genome shotgun (WGS) entry which is preliminary data.</text>
</comment>
<dbReference type="RefSeq" id="WP_147913652.1">
    <property type="nucleotide sequence ID" value="NZ_JBHUEJ010000045.1"/>
</dbReference>
<dbReference type="EMBL" id="JBHUEJ010000045">
    <property type="protein sequence ID" value="MFD1712677.1"/>
    <property type="molecule type" value="Genomic_DNA"/>
</dbReference>
<evidence type="ECO:0000313" key="2">
    <source>
        <dbReference type="Proteomes" id="UP001597304"/>
    </source>
</evidence>
<protein>
    <submittedName>
        <fullName evidence="1">Uncharacterized protein</fullName>
    </submittedName>
</protein>
<gene>
    <name evidence="1" type="ORF">ACFSF0_18930</name>
</gene>
<sequence>MVSLRPVALAASFFAAWLTLSACTPSLNWRELPLPPTGAQALLPCKPDHAERSVPLGGQPTELAVLGCEAGGATFAVMATKVGAGRMPDELLAGWEQATLGNMKATGETTRQPFQPAGGLPLAHAQRVVAQGQAPNGRPVHAQGVWTARAAEGGGTELVHAVMYSERPQPEVADAFFAGLKWR</sequence>
<accession>A0ABW4KZS0</accession>
<dbReference type="Proteomes" id="UP001597304">
    <property type="component" value="Unassembled WGS sequence"/>
</dbReference>
<organism evidence="1 2">
    <name type="scientific">Ottowia flava</name>
    <dbReference type="NCBI Taxonomy" id="2675430"/>
    <lineage>
        <taxon>Bacteria</taxon>
        <taxon>Pseudomonadati</taxon>
        <taxon>Pseudomonadota</taxon>
        <taxon>Betaproteobacteria</taxon>
        <taxon>Burkholderiales</taxon>
        <taxon>Comamonadaceae</taxon>
        <taxon>Ottowia</taxon>
    </lineage>
</organism>
<dbReference type="PROSITE" id="PS51257">
    <property type="entry name" value="PROKAR_LIPOPROTEIN"/>
    <property type="match status" value="1"/>
</dbReference>
<reference evidence="2" key="1">
    <citation type="journal article" date="2019" name="Int. J. Syst. Evol. Microbiol.">
        <title>The Global Catalogue of Microorganisms (GCM) 10K type strain sequencing project: providing services to taxonomists for standard genome sequencing and annotation.</title>
        <authorList>
            <consortium name="The Broad Institute Genomics Platform"/>
            <consortium name="The Broad Institute Genome Sequencing Center for Infectious Disease"/>
            <person name="Wu L."/>
            <person name="Ma J."/>
        </authorList>
    </citation>
    <scope>NUCLEOTIDE SEQUENCE [LARGE SCALE GENOMIC DNA]</scope>
    <source>
        <strain evidence="2">LMG 29247</strain>
    </source>
</reference>
<evidence type="ECO:0000313" key="1">
    <source>
        <dbReference type="EMBL" id="MFD1712677.1"/>
    </source>
</evidence>
<proteinExistence type="predicted"/>
<keyword evidence="2" id="KW-1185">Reference proteome</keyword>